<sequence>MTVTTNLIKQSIKDYLHQKDKQVKNTILFDFILSEAEWNDYFDTLMAKIGVINFGVKTDDNKQWDCYINYYPFNIFGLPAGITMLNNRKTTQMAAYIIIHDQIVTLLENADKKKLEAALSQKIG</sequence>
<accession>A0ABW3HZC1</accession>
<keyword evidence="2" id="KW-1185">Reference proteome</keyword>
<comment type="caution">
    <text evidence="1">The sequence shown here is derived from an EMBL/GenBank/DDBJ whole genome shotgun (WGS) entry which is preliminary data.</text>
</comment>
<proteinExistence type="predicted"/>
<reference evidence="2" key="1">
    <citation type="journal article" date="2019" name="Int. J. Syst. Evol. Microbiol.">
        <title>The Global Catalogue of Microorganisms (GCM) 10K type strain sequencing project: providing services to taxonomists for standard genome sequencing and annotation.</title>
        <authorList>
            <consortium name="The Broad Institute Genomics Platform"/>
            <consortium name="The Broad Institute Genome Sequencing Center for Infectious Disease"/>
            <person name="Wu L."/>
            <person name="Ma J."/>
        </authorList>
    </citation>
    <scope>NUCLEOTIDE SEQUENCE [LARGE SCALE GENOMIC DNA]</scope>
    <source>
        <strain evidence="2">CCUG 62114</strain>
    </source>
</reference>
<gene>
    <name evidence="1" type="ORF">ACFQ1O_02625</name>
</gene>
<dbReference type="Proteomes" id="UP001596997">
    <property type="component" value="Unassembled WGS sequence"/>
</dbReference>
<evidence type="ECO:0008006" key="3">
    <source>
        <dbReference type="Google" id="ProtNLM"/>
    </source>
</evidence>
<dbReference type="RefSeq" id="WP_377713017.1">
    <property type="nucleotide sequence ID" value="NZ_JBHTJM010000002.1"/>
</dbReference>
<dbReference type="EMBL" id="JBHTJM010000002">
    <property type="protein sequence ID" value="MFD0962893.1"/>
    <property type="molecule type" value="Genomic_DNA"/>
</dbReference>
<protein>
    <recommendedName>
        <fullName evidence="3">DUF3806 domain-containing protein</fullName>
    </recommendedName>
</protein>
<evidence type="ECO:0000313" key="1">
    <source>
        <dbReference type="EMBL" id="MFD0962893.1"/>
    </source>
</evidence>
<organism evidence="1 2">
    <name type="scientific">Pseudofulvibacter geojedonensis</name>
    <dbReference type="NCBI Taxonomy" id="1123758"/>
    <lineage>
        <taxon>Bacteria</taxon>
        <taxon>Pseudomonadati</taxon>
        <taxon>Bacteroidota</taxon>
        <taxon>Flavobacteriia</taxon>
        <taxon>Flavobacteriales</taxon>
        <taxon>Flavobacteriaceae</taxon>
        <taxon>Pseudofulvibacter</taxon>
    </lineage>
</organism>
<name>A0ABW3HZC1_9FLAO</name>
<evidence type="ECO:0000313" key="2">
    <source>
        <dbReference type="Proteomes" id="UP001596997"/>
    </source>
</evidence>